<dbReference type="GO" id="GO:0008202">
    <property type="term" value="P:steroid metabolic process"/>
    <property type="evidence" value="ECO:0007669"/>
    <property type="project" value="TreeGrafter"/>
</dbReference>
<feature type="transmembrane region" description="Helical" evidence="2">
    <location>
        <begin position="161"/>
        <end position="185"/>
    </location>
</feature>
<feature type="transmembrane region" description="Helical" evidence="2">
    <location>
        <begin position="135"/>
        <end position="155"/>
    </location>
</feature>
<dbReference type="FunCoup" id="A0A7M7J1S8">
    <property type="interactions" value="14"/>
</dbReference>
<organism evidence="3 4">
    <name type="scientific">Varroa destructor</name>
    <name type="common">Honeybee mite</name>
    <dbReference type="NCBI Taxonomy" id="109461"/>
    <lineage>
        <taxon>Eukaryota</taxon>
        <taxon>Metazoa</taxon>
        <taxon>Ecdysozoa</taxon>
        <taxon>Arthropoda</taxon>
        <taxon>Chelicerata</taxon>
        <taxon>Arachnida</taxon>
        <taxon>Acari</taxon>
        <taxon>Parasitiformes</taxon>
        <taxon>Mesostigmata</taxon>
        <taxon>Gamasina</taxon>
        <taxon>Dermanyssoidea</taxon>
        <taxon>Varroidae</taxon>
        <taxon>Varroa</taxon>
    </lineage>
</organism>
<dbReference type="EnsemblMetazoa" id="XM_022789167">
    <property type="protein sequence ID" value="XP_022644902"/>
    <property type="gene ID" value="LOC111243495"/>
</dbReference>
<dbReference type="PANTHER" id="PTHR43313">
    <property type="entry name" value="SHORT-CHAIN DEHYDROGENASE/REDUCTASE FAMILY 9C"/>
    <property type="match status" value="1"/>
</dbReference>
<dbReference type="GeneID" id="111243495"/>
<protein>
    <submittedName>
        <fullName evidence="3">Uncharacterized protein</fullName>
    </submittedName>
</protein>
<proteinExistence type="predicted"/>
<dbReference type="GO" id="GO:0016491">
    <property type="term" value="F:oxidoreductase activity"/>
    <property type="evidence" value="ECO:0007669"/>
    <property type="project" value="UniProtKB-KW"/>
</dbReference>
<evidence type="ECO:0000313" key="3">
    <source>
        <dbReference type="EnsemblMetazoa" id="XP_022644902"/>
    </source>
</evidence>
<dbReference type="Gene3D" id="3.40.50.720">
    <property type="entry name" value="NAD(P)-binding Rossmann-like Domain"/>
    <property type="match status" value="1"/>
</dbReference>
<dbReference type="AlphaFoldDB" id="A0A7M7J1S8"/>
<dbReference type="PANTHER" id="PTHR43313:SF36">
    <property type="entry name" value="D-BETA-HYDROXYBUTYRATE DEHYDROGENASE, MITOCHONDRIAL"/>
    <property type="match status" value="1"/>
</dbReference>
<dbReference type="InterPro" id="IPR020904">
    <property type="entry name" value="Sc_DH/Rdtase_CS"/>
</dbReference>
<accession>A0A7M7J1S8</accession>
<keyword evidence="2" id="KW-1133">Transmembrane helix</keyword>
<sequence length="517" mass="58699">MRRQHRPYGRFSLKKYCGPSLTPAQHQPNRETSNVPARYMLEESAVDADQQQRTAQQHDDTVIQITYVETLECVKSSIIEQIAQQQVSSSENTDKLNIGICDGDNLQKNTKLVKPTKHSKGKMLKKLRNTAKANMYRQVIVYLCMAPALCSLLMVPVVQYVLLYTSAITGLCVLWLSIGWFIAYYRMPSVKLSSKGKAVLITGCDSGFGYKLALKLDCEGYQVFAGCLFPDGEGARQLRNSASNRLHIIGLDVTKDEDFTSARSFVQQHLNGNVLWAVVANAGIFEFKEFEWFTSDEISRTLDVNVLGVCRTALTFLPLLRDARGRLVIVSSYAGRLTPSWHSVYSMSKHALIALADGLRKELYKFDVGVVTIEPFYFRTAILPLSDVICERFQRQQGSEMKALYSDEYVRTEAYSQIAFMDLRARDNAYEVVDTMATAISVQYPQSNYRVDGFCNWALCQLFLHVPPILVDWADYLAHARWSRGINDKLIRRQSAYERLFGRFPIPDDSTLEKNTH</sequence>
<dbReference type="PROSITE" id="PS00061">
    <property type="entry name" value="ADH_SHORT"/>
    <property type="match status" value="1"/>
</dbReference>
<dbReference type="KEGG" id="vde:111243495"/>
<evidence type="ECO:0000256" key="2">
    <source>
        <dbReference type="SAM" id="Phobius"/>
    </source>
</evidence>
<evidence type="ECO:0000256" key="1">
    <source>
        <dbReference type="ARBA" id="ARBA00023002"/>
    </source>
</evidence>
<dbReference type="InterPro" id="IPR036291">
    <property type="entry name" value="NAD(P)-bd_dom_sf"/>
</dbReference>
<dbReference type="Proteomes" id="UP000594260">
    <property type="component" value="Unplaced"/>
</dbReference>
<keyword evidence="2" id="KW-0812">Transmembrane</keyword>
<dbReference type="Pfam" id="PF00106">
    <property type="entry name" value="adh_short"/>
    <property type="match status" value="1"/>
</dbReference>
<dbReference type="PRINTS" id="PR00081">
    <property type="entry name" value="GDHRDH"/>
</dbReference>
<reference evidence="3" key="1">
    <citation type="submission" date="2021-01" db="UniProtKB">
        <authorList>
            <consortium name="EnsemblMetazoa"/>
        </authorList>
    </citation>
    <scope>IDENTIFICATION</scope>
</reference>
<dbReference type="SUPFAM" id="SSF51735">
    <property type="entry name" value="NAD(P)-binding Rossmann-fold domains"/>
    <property type="match status" value="1"/>
</dbReference>
<dbReference type="RefSeq" id="XP_022644902.1">
    <property type="nucleotide sequence ID" value="XM_022789167.1"/>
</dbReference>
<dbReference type="InParanoid" id="A0A7M7J1S8"/>
<dbReference type="OMA" id="YMLEESA"/>
<dbReference type="OrthoDB" id="6413932at2759"/>
<name>A0A7M7J1S8_VARDE</name>
<evidence type="ECO:0000313" key="4">
    <source>
        <dbReference type="Proteomes" id="UP000594260"/>
    </source>
</evidence>
<keyword evidence="4" id="KW-1185">Reference proteome</keyword>
<keyword evidence="2" id="KW-0472">Membrane</keyword>
<dbReference type="InterPro" id="IPR002347">
    <property type="entry name" value="SDR_fam"/>
</dbReference>
<keyword evidence="1" id="KW-0560">Oxidoreductase</keyword>